<name>A0A016UUR2_9BILA</name>
<dbReference type="Proteomes" id="UP000024635">
    <property type="component" value="Unassembled WGS sequence"/>
</dbReference>
<reference evidence="2" key="1">
    <citation type="journal article" date="2015" name="Nat. Genet.">
        <title>The genome and transcriptome of the zoonotic hookworm Ancylostoma ceylanicum identify infection-specific gene families.</title>
        <authorList>
            <person name="Schwarz E.M."/>
            <person name="Hu Y."/>
            <person name="Antoshechkin I."/>
            <person name="Miller M.M."/>
            <person name="Sternberg P.W."/>
            <person name="Aroian R.V."/>
        </authorList>
    </citation>
    <scope>NUCLEOTIDE SEQUENCE</scope>
    <source>
        <strain evidence="2">HY135</strain>
    </source>
</reference>
<dbReference type="EMBL" id="JARK01001362">
    <property type="protein sequence ID" value="EYC18711.1"/>
    <property type="molecule type" value="Genomic_DNA"/>
</dbReference>
<organism evidence="1 2">
    <name type="scientific">Ancylostoma ceylanicum</name>
    <dbReference type="NCBI Taxonomy" id="53326"/>
    <lineage>
        <taxon>Eukaryota</taxon>
        <taxon>Metazoa</taxon>
        <taxon>Ecdysozoa</taxon>
        <taxon>Nematoda</taxon>
        <taxon>Chromadorea</taxon>
        <taxon>Rhabditida</taxon>
        <taxon>Rhabditina</taxon>
        <taxon>Rhabditomorpha</taxon>
        <taxon>Strongyloidea</taxon>
        <taxon>Ancylostomatidae</taxon>
        <taxon>Ancylostomatinae</taxon>
        <taxon>Ancylostoma</taxon>
    </lineage>
</organism>
<keyword evidence="2" id="KW-1185">Reference proteome</keyword>
<protein>
    <submittedName>
        <fullName evidence="1">Uncharacterized protein</fullName>
    </submittedName>
</protein>
<accession>A0A016UUR2</accession>
<comment type="caution">
    <text evidence="1">The sequence shown here is derived from an EMBL/GenBank/DDBJ whole genome shotgun (WGS) entry which is preliminary data.</text>
</comment>
<sequence length="303" mass="34255">MNLACSPSTMPENKLISDVHNQREEEHLPNFVEKSNTTQLLGVGVRCGTENGKQVVTLTVRWLDSSIDARERWARINNSMTHHATTSPSLHGMLICDGPCHGIVDYTKMMEYPDCGHKICRSCQFNELSVPNSDGSPGCCVPTCVRQTLINRVPLGRYRKEAREHGTPFLGVKQSSTNVMSSRSTLTPDQCYTPSRMVPTELLHVRILILEKMKSRIVRQKLERELPSDYTIDYVFDIIRERTGLLEGMRMYYTTASAIRDREELVSLKIADCYTKTLASLANGRSTLTFVVTKPGLHIFKEE</sequence>
<gene>
    <name evidence="1" type="primary">Acey_s0026.g1322</name>
    <name evidence="1" type="ORF">Y032_0026g1322</name>
</gene>
<dbReference type="PANTHER" id="PTHR31430">
    <property type="entry name" value="PROTEIN CBG22332-RELATED"/>
    <property type="match status" value="1"/>
</dbReference>
<proteinExistence type="predicted"/>
<evidence type="ECO:0000313" key="1">
    <source>
        <dbReference type="EMBL" id="EYC18711.1"/>
    </source>
</evidence>
<dbReference type="PANTHER" id="PTHR31430:SF4">
    <property type="entry name" value="RING-TYPE DOMAIN-CONTAINING PROTEIN"/>
    <property type="match status" value="1"/>
</dbReference>
<dbReference type="OrthoDB" id="5832818at2759"/>
<evidence type="ECO:0000313" key="2">
    <source>
        <dbReference type="Proteomes" id="UP000024635"/>
    </source>
</evidence>
<dbReference type="AlphaFoldDB" id="A0A016UUR2"/>